<evidence type="ECO:0000313" key="5">
    <source>
        <dbReference type="Proteomes" id="UP000077684"/>
    </source>
</evidence>
<evidence type="ECO:0000256" key="3">
    <source>
        <dbReference type="ARBA" id="ARBA00022801"/>
    </source>
</evidence>
<evidence type="ECO:0000313" key="4">
    <source>
        <dbReference type="EMBL" id="KAE8235236.1"/>
    </source>
</evidence>
<reference evidence="4" key="2">
    <citation type="journal article" date="2019" name="IMA Fungus">
        <title>Genome sequencing and comparison of five Tilletia species to identify candidate genes for the detection of regulated species infecting wheat.</title>
        <authorList>
            <person name="Nguyen H.D.T."/>
            <person name="Sultana T."/>
            <person name="Kesanakurti P."/>
            <person name="Hambleton S."/>
        </authorList>
    </citation>
    <scope>NUCLEOTIDE SEQUENCE</scope>
    <source>
        <strain evidence="4">DAOMC 236426</strain>
    </source>
</reference>
<keyword evidence="2" id="KW-0732">Signal</keyword>
<evidence type="ECO:0008006" key="6">
    <source>
        <dbReference type="Google" id="ProtNLM"/>
    </source>
</evidence>
<dbReference type="GO" id="GO:0004348">
    <property type="term" value="F:glucosylceramidase activity"/>
    <property type="evidence" value="ECO:0007669"/>
    <property type="project" value="InterPro"/>
</dbReference>
<sequence>MKTSGSLSGGSIIPGFVPLVAQYYVMSIKAFVDAGVPAWSMTLQNEPNFAPKYPSTIVDSKTQSQLASAIRGLLPAYNLTSMKIFAHDNNWSQWQNAADIVNLNSSAIDGIAWHGYKGDASQIANFRGNTSAPSLETHMTEFTGTSGASQSRWDAQKYWLESIYFPMLNQYARSVDIWNIALDPDSGPRLSSAVCSNCIGALQVSTPDHSADPWVQIHPQYITMAHMNAATVDLSTIGGGPAYRALTIQQSHTTTGSSANMACISSQGFAASLKGAKLEPFNAANTDTTFSRRVGLVLYNNCDTAQTLNLNIDGRATAFDTQV</sequence>
<dbReference type="PANTHER" id="PTHR11069">
    <property type="entry name" value="GLUCOSYLCERAMIDASE"/>
    <property type="match status" value="1"/>
</dbReference>
<dbReference type="InterPro" id="IPR017853">
    <property type="entry name" value="GH"/>
</dbReference>
<evidence type="ECO:0000256" key="2">
    <source>
        <dbReference type="ARBA" id="ARBA00022729"/>
    </source>
</evidence>
<dbReference type="InterPro" id="IPR001139">
    <property type="entry name" value="Glyco_hydro_30"/>
</dbReference>
<keyword evidence="3" id="KW-0378">Hydrolase</keyword>
<gene>
    <name evidence="4" type="ORF">A4X06_0g9922</name>
</gene>
<dbReference type="SUPFAM" id="SSF51445">
    <property type="entry name" value="(Trans)glycosidases"/>
    <property type="match status" value="1"/>
</dbReference>
<dbReference type="Gene3D" id="3.20.20.80">
    <property type="entry name" value="Glycosidases"/>
    <property type="match status" value="1"/>
</dbReference>
<organism evidence="4 5">
    <name type="scientific">Tilletia controversa</name>
    <name type="common">dwarf bunt fungus</name>
    <dbReference type="NCBI Taxonomy" id="13291"/>
    <lineage>
        <taxon>Eukaryota</taxon>
        <taxon>Fungi</taxon>
        <taxon>Dikarya</taxon>
        <taxon>Basidiomycota</taxon>
        <taxon>Ustilaginomycotina</taxon>
        <taxon>Exobasidiomycetes</taxon>
        <taxon>Tilletiales</taxon>
        <taxon>Tilletiaceae</taxon>
        <taxon>Tilletia</taxon>
    </lineage>
</organism>
<dbReference type="GO" id="GO:0006680">
    <property type="term" value="P:glucosylceramide catabolic process"/>
    <property type="evidence" value="ECO:0007669"/>
    <property type="project" value="TreeGrafter"/>
</dbReference>
<name>A0A8X7MI34_9BASI</name>
<accession>A0A8X7MI34</accession>
<keyword evidence="5" id="KW-1185">Reference proteome</keyword>
<dbReference type="PANTHER" id="PTHR11069:SF23">
    <property type="entry name" value="LYSOSOMAL ACID GLUCOSYLCERAMIDASE"/>
    <property type="match status" value="1"/>
</dbReference>
<dbReference type="EMBL" id="LWDE02003630">
    <property type="protein sequence ID" value="KAE8235236.1"/>
    <property type="molecule type" value="Genomic_DNA"/>
</dbReference>
<comment type="similarity">
    <text evidence="1">Belongs to the glycosyl hydrolase 30 family.</text>
</comment>
<dbReference type="GO" id="GO:0016020">
    <property type="term" value="C:membrane"/>
    <property type="evidence" value="ECO:0007669"/>
    <property type="project" value="GOC"/>
</dbReference>
<feature type="non-terminal residue" evidence="4">
    <location>
        <position position="323"/>
    </location>
</feature>
<protein>
    <recommendedName>
        <fullName evidence="6">Glucosylceramidase</fullName>
    </recommendedName>
</protein>
<reference evidence="4" key="1">
    <citation type="submission" date="2016-04" db="EMBL/GenBank/DDBJ databases">
        <authorList>
            <person name="Nguyen H.D."/>
            <person name="Samba Siva P."/>
            <person name="Cullis J."/>
            <person name="Levesque C.A."/>
            <person name="Hambleton S."/>
        </authorList>
    </citation>
    <scope>NUCLEOTIDE SEQUENCE</scope>
    <source>
        <strain evidence="4">DAOMC 236426</strain>
    </source>
</reference>
<dbReference type="Proteomes" id="UP000077684">
    <property type="component" value="Unassembled WGS sequence"/>
</dbReference>
<evidence type="ECO:0000256" key="1">
    <source>
        <dbReference type="ARBA" id="ARBA00005382"/>
    </source>
</evidence>
<dbReference type="AlphaFoldDB" id="A0A8X7MI34"/>
<proteinExistence type="inferred from homology"/>
<comment type="caution">
    <text evidence="4">The sequence shown here is derived from an EMBL/GenBank/DDBJ whole genome shotgun (WGS) entry which is preliminary data.</text>
</comment>